<feature type="transmembrane region" description="Helical" evidence="6">
    <location>
        <begin position="73"/>
        <end position="93"/>
    </location>
</feature>
<feature type="transmembrane region" description="Helical" evidence="6">
    <location>
        <begin position="334"/>
        <end position="355"/>
    </location>
</feature>
<sequence>MPKRCSLEFYAAGAVLARTGDEMSGPALLLLALAVTGSSSTAASLLAALTVAAALGGPLFGALLDRARRPGRLLAGSLALYAAGLAAVLLTLGRTPAPIPLLLAAGAGLLGPALSGGWSSRLPDAVRRTGLPRAGALDAMTFDAAALAGPVLAAGVTAAAGAEASVVVAAALVAAALPVAWRFPASPDRTRTGTSVAAGLAAGFRVLLRRRPLARATAASVLSCAGEGVFVAVTPLLGASALGGAHRGALLLSLSAGAALAANASLARRPLPPRPDAVLGPSAALLAVAMLLAATRHPGLLVAAAVLAGCATGPQLTALFAIRHREAPEGLRGQVFTTGASLKITGFALGAALAGPVAARSVPAALLAAAVFQALAALVCRRRALQ</sequence>
<dbReference type="InterPro" id="IPR011701">
    <property type="entry name" value="MFS"/>
</dbReference>
<comment type="subcellular location">
    <subcellularLocation>
        <location evidence="1">Cell membrane</location>
        <topology evidence="1">Multi-pass membrane protein</topology>
    </subcellularLocation>
</comment>
<reference evidence="7 8" key="1">
    <citation type="submission" date="2024-09" db="EMBL/GenBank/DDBJ databases">
        <authorList>
            <person name="Sun Q."/>
            <person name="Mori K."/>
        </authorList>
    </citation>
    <scope>NUCLEOTIDE SEQUENCE [LARGE SCALE GENOMIC DNA]</scope>
    <source>
        <strain evidence="7 8">JCM 4362</strain>
    </source>
</reference>
<protein>
    <submittedName>
        <fullName evidence="7">MFS transporter</fullName>
    </submittedName>
</protein>
<evidence type="ECO:0000256" key="5">
    <source>
        <dbReference type="ARBA" id="ARBA00023136"/>
    </source>
</evidence>
<evidence type="ECO:0000313" key="8">
    <source>
        <dbReference type="Proteomes" id="UP001589718"/>
    </source>
</evidence>
<keyword evidence="5 6" id="KW-0472">Membrane</keyword>
<feature type="transmembrane region" description="Helical" evidence="6">
    <location>
        <begin position="300"/>
        <end position="322"/>
    </location>
</feature>
<feature type="transmembrane region" description="Helical" evidence="6">
    <location>
        <begin position="278"/>
        <end position="294"/>
    </location>
</feature>
<dbReference type="RefSeq" id="WP_345217822.1">
    <property type="nucleotide sequence ID" value="NZ_BAAAXE010000001.1"/>
</dbReference>
<keyword evidence="3 6" id="KW-0812">Transmembrane</keyword>
<evidence type="ECO:0000256" key="2">
    <source>
        <dbReference type="ARBA" id="ARBA00022475"/>
    </source>
</evidence>
<keyword evidence="8" id="KW-1185">Reference proteome</keyword>
<dbReference type="PANTHER" id="PTHR23513:SF11">
    <property type="entry name" value="STAPHYLOFERRIN A TRANSPORTER"/>
    <property type="match status" value="1"/>
</dbReference>
<dbReference type="InterPro" id="IPR036259">
    <property type="entry name" value="MFS_trans_sf"/>
</dbReference>
<name>A0ABV5P7C4_STRCM</name>
<feature type="transmembrane region" description="Helical" evidence="6">
    <location>
        <begin position="213"/>
        <end position="237"/>
    </location>
</feature>
<evidence type="ECO:0000256" key="4">
    <source>
        <dbReference type="ARBA" id="ARBA00022989"/>
    </source>
</evidence>
<organism evidence="7 8">
    <name type="scientific">Streptomyces cremeus</name>
    <dbReference type="NCBI Taxonomy" id="66881"/>
    <lineage>
        <taxon>Bacteria</taxon>
        <taxon>Bacillati</taxon>
        <taxon>Actinomycetota</taxon>
        <taxon>Actinomycetes</taxon>
        <taxon>Kitasatosporales</taxon>
        <taxon>Streptomycetaceae</taxon>
        <taxon>Streptomyces</taxon>
    </lineage>
</organism>
<feature type="transmembrane region" description="Helical" evidence="6">
    <location>
        <begin position="99"/>
        <end position="118"/>
    </location>
</feature>
<keyword evidence="2" id="KW-1003">Cell membrane</keyword>
<keyword evidence="4 6" id="KW-1133">Transmembrane helix</keyword>
<dbReference type="EMBL" id="JBHMCR010000002">
    <property type="protein sequence ID" value="MFB9519039.1"/>
    <property type="molecule type" value="Genomic_DNA"/>
</dbReference>
<dbReference type="SUPFAM" id="SSF103473">
    <property type="entry name" value="MFS general substrate transporter"/>
    <property type="match status" value="1"/>
</dbReference>
<feature type="transmembrane region" description="Helical" evidence="6">
    <location>
        <begin position="249"/>
        <end position="266"/>
    </location>
</feature>
<dbReference type="PANTHER" id="PTHR23513">
    <property type="entry name" value="INTEGRAL MEMBRANE EFFLUX PROTEIN-RELATED"/>
    <property type="match status" value="1"/>
</dbReference>
<evidence type="ECO:0000256" key="3">
    <source>
        <dbReference type="ARBA" id="ARBA00022692"/>
    </source>
</evidence>
<proteinExistence type="predicted"/>
<gene>
    <name evidence="7" type="ORF">ACFFTU_03615</name>
</gene>
<accession>A0ABV5P7C4</accession>
<feature type="transmembrane region" description="Helical" evidence="6">
    <location>
        <begin position="139"/>
        <end position="158"/>
    </location>
</feature>
<evidence type="ECO:0000313" key="7">
    <source>
        <dbReference type="EMBL" id="MFB9519039.1"/>
    </source>
</evidence>
<evidence type="ECO:0000256" key="6">
    <source>
        <dbReference type="SAM" id="Phobius"/>
    </source>
</evidence>
<feature type="transmembrane region" description="Helical" evidence="6">
    <location>
        <begin position="41"/>
        <end position="61"/>
    </location>
</feature>
<evidence type="ECO:0000256" key="1">
    <source>
        <dbReference type="ARBA" id="ARBA00004651"/>
    </source>
</evidence>
<dbReference type="Proteomes" id="UP001589718">
    <property type="component" value="Unassembled WGS sequence"/>
</dbReference>
<dbReference type="Pfam" id="PF07690">
    <property type="entry name" value="MFS_1"/>
    <property type="match status" value="1"/>
</dbReference>
<feature type="transmembrane region" description="Helical" evidence="6">
    <location>
        <begin position="164"/>
        <end position="181"/>
    </location>
</feature>
<dbReference type="Gene3D" id="1.20.1250.20">
    <property type="entry name" value="MFS general substrate transporter like domains"/>
    <property type="match status" value="1"/>
</dbReference>
<feature type="transmembrane region" description="Helical" evidence="6">
    <location>
        <begin position="361"/>
        <end position="380"/>
    </location>
</feature>
<comment type="caution">
    <text evidence="7">The sequence shown here is derived from an EMBL/GenBank/DDBJ whole genome shotgun (WGS) entry which is preliminary data.</text>
</comment>